<feature type="domain" description="YlxR" evidence="1">
    <location>
        <begin position="18"/>
        <end position="89"/>
    </location>
</feature>
<evidence type="ECO:0000259" key="1">
    <source>
        <dbReference type="Pfam" id="PF04296"/>
    </source>
</evidence>
<dbReference type="AlphaFoldDB" id="A0A0M0F2G8"/>
<name>A0A0M0F2G8_CELCE</name>
<dbReference type="PANTHER" id="PTHR34215">
    <property type="entry name" value="BLL0784 PROTEIN"/>
    <property type="match status" value="1"/>
</dbReference>
<evidence type="ECO:0000313" key="3">
    <source>
        <dbReference type="Proteomes" id="UP000037387"/>
    </source>
</evidence>
<organism evidence="2 3">
    <name type="scientific">Cellulosimicrobium cellulans F16</name>
    <dbReference type="NCBI Taxonomy" id="1350482"/>
    <lineage>
        <taxon>Bacteria</taxon>
        <taxon>Bacillati</taxon>
        <taxon>Actinomycetota</taxon>
        <taxon>Actinomycetes</taxon>
        <taxon>Micrococcales</taxon>
        <taxon>Promicromonosporaceae</taxon>
        <taxon>Cellulosimicrobium</taxon>
    </lineage>
</organism>
<dbReference type="InterPro" id="IPR037465">
    <property type="entry name" value="YlxR"/>
</dbReference>
<protein>
    <recommendedName>
        <fullName evidence="1">YlxR domain-containing protein</fullName>
    </recommendedName>
</protein>
<accession>A0A0M0F2G8</accession>
<dbReference type="InterPro" id="IPR035931">
    <property type="entry name" value="YlxR-like_sf"/>
</dbReference>
<gene>
    <name evidence="2" type="ORF">M768_17505</name>
</gene>
<dbReference type="InterPro" id="IPR007393">
    <property type="entry name" value="YlxR_dom"/>
</dbReference>
<dbReference type="EMBL" id="ATNL01000014">
    <property type="protein sequence ID" value="KON71780.1"/>
    <property type="molecule type" value="Genomic_DNA"/>
</dbReference>
<dbReference type="SUPFAM" id="SSF64376">
    <property type="entry name" value="YlxR-like"/>
    <property type="match status" value="1"/>
</dbReference>
<dbReference type="RefSeq" id="WP_047232667.1">
    <property type="nucleotide sequence ID" value="NZ_KQ435295.1"/>
</dbReference>
<evidence type="ECO:0000313" key="2">
    <source>
        <dbReference type="EMBL" id="KON71780.1"/>
    </source>
</evidence>
<comment type="caution">
    <text evidence="2">The sequence shown here is derived from an EMBL/GenBank/DDBJ whole genome shotgun (WGS) entry which is preliminary data.</text>
</comment>
<sequence length="107" mass="11449">MPPDTTTRPVDTGSGPVRTCVGCRERDLRSALLRLVLDRSGASTDEPRLVVDAGRSLPGRGAWLHASTRCLETAERRRAVPRALRVAGPLDLAAVRTAIEAPPGEQV</sequence>
<dbReference type="Pfam" id="PF04296">
    <property type="entry name" value="YlxR"/>
    <property type="match status" value="1"/>
</dbReference>
<proteinExistence type="predicted"/>
<dbReference type="Proteomes" id="UP000037387">
    <property type="component" value="Unassembled WGS sequence"/>
</dbReference>
<dbReference type="Gene3D" id="3.30.1230.10">
    <property type="entry name" value="YlxR-like"/>
    <property type="match status" value="1"/>
</dbReference>
<dbReference type="PATRIC" id="fig|1350482.3.peg.3840"/>
<reference evidence="2 3" key="1">
    <citation type="journal article" date="2015" name="Sci. Rep.">
        <title>Functional and structural properties of a novel cellulosome-like multienzyme complex: efficient glycoside hydrolysis of water-insoluble 7-xylosyl-10-deacetylpaclitaxel.</title>
        <authorList>
            <person name="Dou T.Y."/>
            <person name="Luan H.W."/>
            <person name="Ge G.B."/>
            <person name="Dong M.M."/>
            <person name="Zou H.F."/>
            <person name="He Y.Q."/>
            <person name="Cui P."/>
            <person name="Wang J.Y."/>
            <person name="Hao D.C."/>
            <person name="Yang S.L."/>
            <person name="Yang L."/>
        </authorList>
    </citation>
    <scope>NUCLEOTIDE SEQUENCE [LARGE SCALE GENOMIC DNA]</scope>
    <source>
        <strain evidence="2 3">F16</strain>
    </source>
</reference>
<dbReference type="PANTHER" id="PTHR34215:SF1">
    <property type="entry name" value="YLXR DOMAIN-CONTAINING PROTEIN"/>
    <property type="match status" value="1"/>
</dbReference>
<keyword evidence="3" id="KW-1185">Reference proteome</keyword>